<feature type="domain" description="PHP" evidence="9">
    <location>
        <begin position="5"/>
        <end position="220"/>
    </location>
</feature>
<reference evidence="10 11" key="1">
    <citation type="submission" date="2014-06" db="EMBL/GenBank/DDBJ databases">
        <title>Evolutionary Origins and Diversification of the Mycorrhizal Mutualists.</title>
        <authorList>
            <consortium name="DOE Joint Genome Institute"/>
            <consortium name="Mycorrhizal Genomics Consortium"/>
            <person name="Kohler A."/>
            <person name="Kuo A."/>
            <person name="Nagy L.G."/>
            <person name="Floudas D."/>
            <person name="Copeland A."/>
            <person name="Barry K.W."/>
            <person name="Cichocki N."/>
            <person name="Veneault-Fourrey C."/>
            <person name="LaButti K."/>
            <person name="Lindquist E.A."/>
            <person name="Lipzen A."/>
            <person name="Lundell T."/>
            <person name="Morin E."/>
            <person name="Murat C."/>
            <person name="Riley R."/>
            <person name="Ohm R."/>
            <person name="Sun H."/>
            <person name="Tunlid A."/>
            <person name="Henrissat B."/>
            <person name="Grigoriev I.V."/>
            <person name="Hibbett D.S."/>
            <person name="Martin F."/>
        </authorList>
    </citation>
    <scope>NUCLEOTIDE SEQUENCE [LARGE SCALE GENOMIC DNA]</scope>
    <source>
        <strain evidence="10 11">SS14</strain>
    </source>
</reference>
<keyword evidence="6 8" id="KW-0368">Histidine biosynthesis</keyword>
<dbReference type="GO" id="GO:0000105">
    <property type="term" value="P:L-histidine biosynthetic process"/>
    <property type="evidence" value="ECO:0007669"/>
    <property type="project" value="UniProtKB-UniRule"/>
</dbReference>
<evidence type="ECO:0000256" key="7">
    <source>
        <dbReference type="ARBA" id="ARBA00049158"/>
    </source>
</evidence>
<evidence type="ECO:0000256" key="4">
    <source>
        <dbReference type="ARBA" id="ARBA00022605"/>
    </source>
</evidence>
<dbReference type="HOGENOM" id="CLU_054611_0_0_1"/>
<evidence type="ECO:0000313" key="10">
    <source>
        <dbReference type="EMBL" id="KIJ22694.1"/>
    </source>
</evidence>
<evidence type="ECO:0000256" key="3">
    <source>
        <dbReference type="ARBA" id="ARBA00013085"/>
    </source>
</evidence>
<keyword evidence="11" id="KW-1185">Reference proteome</keyword>
<proteinExistence type="inferred from homology"/>
<evidence type="ECO:0000256" key="5">
    <source>
        <dbReference type="ARBA" id="ARBA00022801"/>
    </source>
</evidence>
<sequence length="260" mass="29618">MLFSHHSHSGQFCKHAVGTLEEVVKAAIAKGFKIYGLTEHVPRYRTEDLYPEEQGLPLEHLSQTFDAFVAEAHRLKNLYAGQITLLVGLETEYITPADFAGLDRLLEKYGPLIEYIVGSVHHANDIPIDFDEPAFERALQSFSASISDDHTVLLERLYIAYFDAQFELMQRYKPEVIAHFDLCRLYYPSFKFEGFPEVWTRIVRNVDYAVEYGALFELNAAAFRKGWETAYPGSDIVRYIKQRSGHFTASDDSHGPLAVG</sequence>
<dbReference type="PANTHER" id="PTHR21039:SF0">
    <property type="entry name" value="HISTIDINOL-PHOSPHATASE"/>
    <property type="match status" value="1"/>
</dbReference>
<dbReference type="AlphaFoldDB" id="A0A0C9TLE0"/>
<keyword evidence="4 8" id="KW-0028">Amino-acid biosynthesis</keyword>
<dbReference type="InterPro" id="IPR004013">
    <property type="entry name" value="PHP_dom"/>
</dbReference>
<organism evidence="10 11">
    <name type="scientific">Sphaerobolus stellatus (strain SS14)</name>
    <dbReference type="NCBI Taxonomy" id="990650"/>
    <lineage>
        <taxon>Eukaryota</taxon>
        <taxon>Fungi</taxon>
        <taxon>Dikarya</taxon>
        <taxon>Basidiomycota</taxon>
        <taxon>Agaricomycotina</taxon>
        <taxon>Agaricomycetes</taxon>
        <taxon>Phallomycetidae</taxon>
        <taxon>Geastrales</taxon>
        <taxon>Sphaerobolaceae</taxon>
        <taxon>Sphaerobolus</taxon>
    </lineage>
</organism>
<feature type="non-terminal residue" evidence="10">
    <location>
        <position position="260"/>
    </location>
</feature>
<dbReference type="CDD" id="cd12110">
    <property type="entry name" value="PHP_HisPPase_Hisj_like"/>
    <property type="match status" value="1"/>
</dbReference>
<dbReference type="Pfam" id="PF02811">
    <property type="entry name" value="PHP"/>
    <property type="match status" value="1"/>
</dbReference>
<evidence type="ECO:0000313" key="11">
    <source>
        <dbReference type="Proteomes" id="UP000054279"/>
    </source>
</evidence>
<comment type="pathway">
    <text evidence="1 8">Amino-acid biosynthesis; L-histidine biosynthesis; L-histidine from 5-phospho-alpha-D-ribose 1-diphosphate: step 8/9.</text>
</comment>
<evidence type="ECO:0000256" key="6">
    <source>
        <dbReference type="ARBA" id="ARBA00023102"/>
    </source>
</evidence>
<feature type="non-terminal residue" evidence="10">
    <location>
        <position position="1"/>
    </location>
</feature>
<evidence type="ECO:0000256" key="8">
    <source>
        <dbReference type="RuleBase" id="RU366003"/>
    </source>
</evidence>
<dbReference type="SUPFAM" id="SSF89550">
    <property type="entry name" value="PHP domain-like"/>
    <property type="match status" value="1"/>
</dbReference>
<dbReference type="NCBIfam" id="TIGR01856">
    <property type="entry name" value="hisJ_fam"/>
    <property type="match status" value="1"/>
</dbReference>
<dbReference type="Proteomes" id="UP000054279">
    <property type="component" value="Unassembled WGS sequence"/>
</dbReference>
<dbReference type="GO" id="GO:0005737">
    <property type="term" value="C:cytoplasm"/>
    <property type="evidence" value="ECO:0007669"/>
    <property type="project" value="TreeGrafter"/>
</dbReference>
<dbReference type="EMBL" id="KN838006">
    <property type="protein sequence ID" value="KIJ22694.1"/>
    <property type="molecule type" value="Genomic_DNA"/>
</dbReference>
<comment type="catalytic activity">
    <reaction evidence="7 8">
        <text>L-histidinol phosphate + H2O = L-histidinol + phosphate</text>
        <dbReference type="Rhea" id="RHEA:14465"/>
        <dbReference type="ChEBI" id="CHEBI:15377"/>
        <dbReference type="ChEBI" id="CHEBI:43474"/>
        <dbReference type="ChEBI" id="CHEBI:57699"/>
        <dbReference type="ChEBI" id="CHEBI:57980"/>
        <dbReference type="EC" id="3.1.3.15"/>
    </reaction>
</comment>
<dbReference type="Gene3D" id="3.20.20.140">
    <property type="entry name" value="Metal-dependent hydrolases"/>
    <property type="match status" value="1"/>
</dbReference>
<dbReference type="EC" id="3.1.3.15" evidence="3 8"/>
<dbReference type="InterPro" id="IPR016195">
    <property type="entry name" value="Pol/histidinol_Pase-like"/>
</dbReference>
<comment type="similarity">
    <text evidence="2 8">Belongs to the PHP hydrolase family. HisK subfamily.</text>
</comment>
<name>A0A0C9TLE0_SPHS4</name>
<keyword evidence="5 8" id="KW-0378">Hydrolase</keyword>
<evidence type="ECO:0000256" key="1">
    <source>
        <dbReference type="ARBA" id="ARBA00004970"/>
    </source>
</evidence>
<dbReference type="InterPro" id="IPR010140">
    <property type="entry name" value="Histidinol_P_phosphatase_HisJ"/>
</dbReference>
<dbReference type="GO" id="GO:0004401">
    <property type="term" value="F:histidinol-phosphatase activity"/>
    <property type="evidence" value="ECO:0007669"/>
    <property type="project" value="UniProtKB-UniRule"/>
</dbReference>
<evidence type="ECO:0000256" key="2">
    <source>
        <dbReference type="ARBA" id="ARBA00009152"/>
    </source>
</evidence>
<dbReference type="UniPathway" id="UPA00031">
    <property type="reaction ID" value="UER00013"/>
</dbReference>
<dbReference type="OrthoDB" id="5957391at2759"/>
<accession>A0A0C9TLE0</accession>
<gene>
    <name evidence="10" type="ORF">M422DRAFT_196875</name>
</gene>
<dbReference type="PANTHER" id="PTHR21039">
    <property type="entry name" value="HISTIDINOL PHOSPHATASE-RELATED"/>
    <property type="match status" value="1"/>
</dbReference>
<evidence type="ECO:0000259" key="9">
    <source>
        <dbReference type="Pfam" id="PF02811"/>
    </source>
</evidence>
<protein>
    <recommendedName>
        <fullName evidence="3 8">Histidinol-phosphatase</fullName>
        <shortName evidence="8">HolPase</shortName>
        <ecNumber evidence="3 8">3.1.3.15</ecNumber>
    </recommendedName>
</protein>